<reference evidence="1 2" key="1">
    <citation type="submission" date="2020-08" db="EMBL/GenBank/DDBJ databases">
        <title>Genomic Encyclopedia of Type Strains, Phase IV (KMG-IV): sequencing the most valuable type-strain genomes for metagenomic binning, comparative biology and taxonomic classification.</title>
        <authorList>
            <person name="Goeker M."/>
        </authorList>
    </citation>
    <scope>NUCLEOTIDE SEQUENCE [LARGE SCALE GENOMIC DNA]</scope>
    <source>
        <strain evidence="1 2">DSM 100021</strain>
    </source>
</reference>
<dbReference type="RefSeq" id="WP_210289086.1">
    <property type="nucleotide sequence ID" value="NZ_JACIED010000005.1"/>
</dbReference>
<evidence type="ECO:0000313" key="1">
    <source>
        <dbReference type="EMBL" id="MBB4009634.1"/>
    </source>
</evidence>
<dbReference type="Proteomes" id="UP000544107">
    <property type="component" value="Unassembled WGS sequence"/>
</dbReference>
<comment type="caution">
    <text evidence="1">The sequence shown here is derived from an EMBL/GenBank/DDBJ whole genome shotgun (WGS) entry which is preliminary data.</text>
</comment>
<dbReference type="AlphaFoldDB" id="A0A7W6MVW9"/>
<organism evidence="1 2">
    <name type="scientific">Allorhizobium taibaishanense</name>
    <dbReference type="NCBI Taxonomy" id="887144"/>
    <lineage>
        <taxon>Bacteria</taxon>
        <taxon>Pseudomonadati</taxon>
        <taxon>Pseudomonadota</taxon>
        <taxon>Alphaproteobacteria</taxon>
        <taxon>Hyphomicrobiales</taxon>
        <taxon>Rhizobiaceae</taxon>
        <taxon>Rhizobium/Agrobacterium group</taxon>
        <taxon>Allorhizobium</taxon>
    </lineage>
</organism>
<evidence type="ECO:0000313" key="2">
    <source>
        <dbReference type="Proteomes" id="UP000544107"/>
    </source>
</evidence>
<accession>A0A7W6MVW9</accession>
<dbReference type="EMBL" id="JACIED010000005">
    <property type="protein sequence ID" value="MBB4009634.1"/>
    <property type="molecule type" value="Genomic_DNA"/>
</dbReference>
<name>A0A7W6MVW9_9HYPH</name>
<gene>
    <name evidence="1" type="ORF">GGQ71_003922</name>
</gene>
<protein>
    <submittedName>
        <fullName evidence="1">Uncharacterized protein</fullName>
    </submittedName>
</protein>
<sequence length="189" mass="21463">MSKKEKTTKAADSECFQEKWEPVFRPETRKNKDLERLRVRCPGVYSDFIAGRIGSLRAALELVELRPERTRVQKLKNSWKKASPKERQEFATWLTLAGDIALPTQDSHSAFSNAPIANGRYLLPQTISRMEAIMTAQGMTPADVMQDMGFGANDRTLLRAMARKTCLRLKVIEALARWLRSHEADALTL</sequence>
<proteinExistence type="predicted"/>